<organism evidence="2 3">
    <name type="scientific">Strongylus vulgaris</name>
    <name type="common">Blood worm</name>
    <dbReference type="NCBI Taxonomy" id="40348"/>
    <lineage>
        <taxon>Eukaryota</taxon>
        <taxon>Metazoa</taxon>
        <taxon>Ecdysozoa</taxon>
        <taxon>Nematoda</taxon>
        <taxon>Chromadorea</taxon>
        <taxon>Rhabditida</taxon>
        <taxon>Rhabditina</taxon>
        <taxon>Rhabditomorpha</taxon>
        <taxon>Strongyloidea</taxon>
        <taxon>Strongylidae</taxon>
        <taxon>Strongylus</taxon>
    </lineage>
</organism>
<name>A0A3P7IXL8_STRVU</name>
<evidence type="ECO:0000256" key="1">
    <source>
        <dbReference type="SAM" id="SignalP"/>
    </source>
</evidence>
<dbReference type="Proteomes" id="UP000270094">
    <property type="component" value="Unassembled WGS sequence"/>
</dbReference>
<dbReference type="EMBL" id="UYYB01100384">
    <property type="protein sequence ID" value="VDM77870.1"/>
    <property type="molecule type" value="Genomic_DNA"/>
</dbReference>
<protein>
    <submittedName>
        <fullName evidence="2">Uncharacterized protein</fullName>
    </submittedName>
</protein>
<feature type="chain" id="PRO_5017976995" evidence="1">
    <location>
        <begin position="17"/>
        <end position="73"/>
    </location>
</feature>
<reference evidence="2 3" key="1">
    <citation type="submission" date="2018-11" db="EMBL/GenBank/DDBJ databases">
        <authorList>
            <consortium name="Pathogen Informatics"/>
        </authorList>
    </citation>
    <scope>NUCLEOTIDE SEQUENCE [LARGE SCALE GENOMIC DNA]</scope>
</reference>
<keyword evidence="3" id="KW-1185">Reference proteome</keyword>
<keyword evidence="1" id="KW-0732">Signal</keyword>
<dbReference type="AlphaFoldDB" id="A0A3P7IXL8"/>
<evidence type="ECO:0000313" key="3">
    <source>
        <dbReference type="Proteomes" id="UP000270094"/>
    </source>
</evidence>
<proteinExistence type="predicted"/>
<gene>
    <name evidence="2" type="ORF">SVUK_LOCUS12868</name>
</gene>
<feature type="signal peptide" evidence="1">
    <location>
        <begin position="1"/>
        <end position="16"/>
    </location>
</feature>
<sequence>MVLLFGFTWLPHNVYTLIIEYDEAIFHNGESDNTYIVSMIAHLGKVRAPAKFTNAKNTIIRVAKSDTSQEKAF</sequence>
<evidence type="ECO:0000313" key="2">
    <source>
        <dbReference type="EMBL" id="VDM77870.1"/>
    </source>
</evidence>
<dbReference type="OrthoDB" id="9046662at2759"/>
<accession>A0A3P7IXL8</accession>